<reference evidence="3 4" key="1">
    <citation type="submission" date="2018-11" db="EMBL/GenBank/DDBJ databases">
        <title>Genomes From Bacteria Associated with the Canine Oral Cavity: a Test Case for Automated Genome-Based Taxonomic Assignment.</title>
        <authorList>
            <person name="Coil D.A."/>
            <person name="Jospin G."/>
            <person name="Darling A.E."/>
            <person name="Wallis C."/>
            <person name="Davis I.J."/>
            <person name="Harris S."/>
            <person name="Eisen J.A."/>
            <person name="Holcombe L.J."/>
            <person name="O'Flynn C."/>
        </authorList>
    </citation>
    <scope>NUCLEOTIDE SEQUENCE [LARGE SCALE GENOMIC DNA]</scope>
    <source>
        <strain evidence="3 4">OH887_COT-365</strain>
    </source>
</reference>
<dbReference type="AlphaFoldDB" id="A0A3P1T7K8"/>
<keyword evidence="2" id="KW-1133">Transmembrane helix</keyword>
<feature type="transmembrane region" description="Helical" evidence="2">
    <location>
        <begin position="99"/>
        <end position="120"/>
    </location>
</feature>
<evidence type="ECO:0000256" key="1">
    <source>
        <dbReference type="SAM" id="MobiDB-lite"/>
    </source>
</evidence>
<feature type="transmembrane region" description="Helical" evidence="2">
    <location>
        <begin position="324"/>
        <end position="346"/>
    </location>
</feature>
<dbReference type="Proteomes" id="UP000280819">
    <property type="component" value="Unassembled WGS sequence"/>
</dbReference>
<feature type="transmembrane region" description="Helical" evidence="2">
    <location>
        <begin position="191"/>
        <end position="212"/>
    </location>
</feature>
<proteinExistence type="predicted"/>
<feature type="compositionally biased region" description="Basic residues" evidence="1">
    <location>
        <begin position="1"/>
        <end position="11"/>
    </location>
</feature>
<feature type="transmembrane region" description="Helical" evidence="2">
    <location>
        <begin position="358"/>
        <end position="391"/>
    </location>
</feature>
<dbReference type="RefSeq" id="WP_124844202.1">
    <property type="nucleotide sequence ID" value="NZ_RQZG01000006.1"/>
</dbReference>
<organism evidence="3 4">
    <name type="scientific">Arachnia propionica</name>
    <dbReference type="NCBI Taxonomy" id="1750"/>
    <lineage>
        <taxon>Bacteria</taxon>
        <taxon>Bacillati</taxon>
        <taxon>Actinomycetota</taxon>
        <taxon>Actinomycetes</taxon>
        <taxon>Propionibacteriales</taxon>
        <taxon>Propionibacteriaceae</taxon>
        <taxon>Arachnia</taxon>
    </lineage>
</organism>
<feature type="transmembrane region" description="Helical" evidence="2">
    <location>
        <begin position="251"/>
        <end position="271"/>
    </location>
</feature>
<dbReference type="EMBL" id="RQZG01000006">
    <property type="protein sequence ID" value="RRD05412.1"/>
    <property type="molecule type" value="Genomic_DNA"/>
</dbReference>
<gene>
    <name evidence="3" type="ORF">EII34_06670</name>
</gene>
<feature type="transmembrane region" description="Helical" evidence="2">
    <location>
        <begin position="127"/>
        <end position="146"/>
    </location>
</feature>
<feature type="transmembrane region" description="Helical" evidence="2">
    <location>
        <begin position="440"/>
        <end position="456"/>
    </location>
</feature>
<feature type="transmembrane region" description="Helical" evidence="2">
    <location>
        <begin position="547"/>
        <end position="565"/>
    </location>
</feature>
<evidence type="ECO:0000313" key="3">
    <source>
        <dbReference type="EMBL" id="RRD05412.1"/>
    </source>
</evidence>
<feature type="transmembrane region" description="Helical" evidence="2">
    <location>
        <begin position="224"/>
        <end position="244"/>
    </location>
</feature>
<feature type="transmembrane region" description="Helical" evidence="2">
    <location>
        <begin position="524"/>
        <end position="541"/>
    </location>
</feature>
<accession>A0A3P1T7K8</accession>
<evidence type="ECO:0000256" key="2">
    <source>
        <dbReference type="SAM" id="Phobius"/>
    </source>
</evidence>
<comment type="caution">
    <text evidence="3">The sequence shown here is derived from an EMBL/GenBank/DDBJ whole genome shotgun (WGS) entry which is preliminary data.</text>
</comment>
<protein>
    <submittedName>
        <fullName evidence="3">Uncharacterized protein</fullName>
    </submittedName>
</protein>
<feature type="transmembrane region" description="Helical" evidence="2">
    <location>
        <begin position="74"/>
        <end position="93"/>
    </location>
</feature>
<name>A0A3P1T7K8_9ACTN</name>
<keyword evidence="2" id="KW-0812">Transmembrane</keyword>
<dbReference type="OrthoDB" id="139907at2"/>
<feature type="transmembrane region" description="Helical" evidence="2">
    <location>
        <begin position="152"/>
        <end position="171"/>
    </location>
</feature>
<feature type="region of interest" description="Disordered" evidence="1">
    <location>
        <begin position="1"/>
        <end position="53"/>
    </location>
</feature>
<keyword evidence="2" id="KW-0472">Membrane</keyword>
<feature type="transmembrane region" description="Helical" evidence="2">
    <location>
        <begin position="498"/>
        <end position="517"/>
    </location>
</feature>
<feature type="transmembrane region" description="Helical" evidence="2">
    <location>
        <begin position="585"/>
        <end position="601"/>
    </location>
</feature>
<feature type="transmembrane region" description="Helical" evidence="2">
    <location>
        <begin position="403"/>
        <end position="433"/>
    </location>
</feature>
<sequence>MKRSGHAKQNRTRQGPPPPGPAAGPGQAPAATQPPPPGPVTSRPTRASDAPEPEMHPAAIVEPAEATELRVNRVWLGLVVAMLGAWGAVGTLIGVEGGLWGVVIAVALHTVPGVAIGVMAQFRGTDLVLSWLIGSVGVLILVSLPAALTHLWYPRPMAALILLVSAGAAMWGARQESARFRLSHVGLAMRYFFLGPTGLATAGFVIAVATAASRPQLPAPHGAAIAAGPVWFLGLAVLVVAVCWSFSRTKGLGWTVVLLSMVAPVSQAFMYGTPTVQVAARHIGVTELIIQQGGLDRTQGIYQAYAGLFSSGALVQQAAGWADLLGYAAFFGAAWAGVNCLVVAALARYFVDEERAWWAALVFALGSSLTTSFYAPQVIGFSFVTVAFLALLRNTAGFTWSRVWLALLMAVVVAPTHQLSPFMAALVCGALVFARFIKGWWTPLLLVAPATVWALLNRGVLTRYVEVDELFNILANFRSPERPISTALTPDLTNRLTFLVPSAALVGIGVAALVALVRYRGRMTLGLLLAAASPIGLFFASSYGSEGIFRVALFSLPWLAILGSINMPTTGRRFWSAPWHPVRNLVVVVLTSVFVLGTTGMDQTRVINRHHVAAIQWLESEVTDQDLTFTLGSQLAEPLQISGRQQYYIARDLLLRDTSHPIYPATTGAAYDPEEDLDLLMGLWLAEPGERRFVLATDMMKKFDERYGQQRVADQTRLEEALRARPGVSVVHEGPGVTIYQLPEGGAR</sequence>
<evidence type="ECO:0000313" key="4">
    <source>
        <dbReference type="Proteomes" id="UP000280819"/>
    </source>
</evidence>